<dbReference type="PANTHER" id="PTHR31006">
    <property type="entry name" value="F-BOX DOMAIN-CONTAINING PROTEIN-RELATED-RELATED"/>
    <property type="match status" value="1"/>
</dbReference>
<accession>A0A1I7TWN8</accession>
<sequence length="558" mass="65790">MDEEVQPAVRPRRITQNLTVFLGRACRGRNKSESEENSKALAEQCRFNLSKMSEIREIIEKRRESTWKRMTGDEYIEMMLDDSELRKPMTEEQKQMRKDLKNRFPTKMCETAPNPGDVWYQGRWISAGLHKKYQIFEKNKTMATPKEKEEDEDSLMAFGLFGDLLDDIDRERSGEETIYSKTATQKQIKSLVEFIGGFSKWSILNMDCRREVIKYLDYKSRCHLGICSKLDYAAVETTPLYVYKVDMIDNESHHYSFSMEPFDNVVVRVQFHHDFNSGKRFELVFSQSGEDTIIQWQHFFPRKRPENRKIVLESSNYYEEAVKFGEKWMKKCNFELEEITVEMSNYPFECSILKFLPNCKHVRIGANDVDSFEWWLNKVPEQLDSLQLLTDFEQRDDFTLPTEFLNNPRIMNTPNFYFWCRASFSDEQFLNLKAKKSNFDCVAVTDGGINRFLKRWVNGKGVDGFKEVTLWREMVRNQDELIEGIEVRPWDDDFEEEAYGFCGDFERVCGRGTCFQIKSLRDPLQSVTLSIHSDRVSIYATGNRCEYNGRVYTSYSIP</sequence>
<dbReference type="Proteomes" id="UP000095282">
    <property type="component" value="Unplaced"/>
</dbReference>
<feature type="domain" description="F-box" evidence="1">
    <location>
        <begin position="201"/>
        <end position="241"/>
    </location>
</feature>
<reference evidence="3" key="1">
    <citation type="submission" date="2016-11" db="UniProtKB">
        <authorList>
            <consortium name="WormBaseParasite"/>
        </authorList>
    </citation>
    <scope>IDENTIFICATION</scope>
</reference>
<evidence type="ECO:0000313" key="2">
    <source>
        <dbReference type="Proteomes" id="UP000095282"/>
    </source>
</evidence>
<evidence type="ECO:0000313" key="3">
    <source>
        <dbReference type="WBParaSite" id="Csp11.Scaffold629.g12533.t2"/>
    </source>
</evidence>
<dbReference type="AlphaFoldDB" id="A0A1I7TWN8"/>
<dbReference type="InterPro" id="IPR001810">
    <property type="entry name" value="F-box_dom"/>
</dbReference>
<organism evidence="2 3">
    <name type="scientific">Caenorhabditis tropicalis</name>
    <dbReference type="NCBI Taxonomy" id="1561998"/>
    <lineage>
        <taxon>Eukaryota</taxon>
        <taxon>Metazoa</taxon>
        <taxon>Ecdysozoa</taxon>
        <taxon>Nematoda</taxon>
        <taxon>Chromadorea</taxon>
        <taxon>Rhabditida</taxon>
        <taxon>Rhabditina</taxon>
        <taxon>Rhabditomorpha</taxon>
        <taxon>Rhabditoidea</taxon>
        <taxon>Rhabditidae</taxon>
        <taxon>Peloderinae</taxon>
        <taxon>Caenorhabditis</taxon>
    </lineage>
</organism>
<dbReference type="Pfam" id="PF00646">
    <property type="entry name" value="F-box"/>
    <property type="match status" value="1"/>
</dbReference>
<dbReference type="PANTHER" id="PTHR31006:SF0">
    <property type="entry name" value="F-BOX ASSOCIATED DOMAIN-CONTAINING PROTEIN-RELATED"/>
    <property type="match status" value="1"/>
</dbReference>
<evidence type="ECO:0000259" key="1">
    <source>
        <dbReference type="Pfam" id="PF00646"/>
    </source>
</evidence>
<name>A0A1I7TWN8_9PELO</name>
<dbReference type="WBParaSite" id="Csp11.Scaffold629.g12533.t2">
    <property type="protein sequence ID" value="Csp11.Scaffold629.g12533.t2"/>
    <property type="gene ID" value="Csp11.Scaffold629.g12533"/>
</dbReference>
<proteinExistence type="predicted"/>
<dbReference type="eggNOG" id="ENOG502TG2I">
    <property type="taxonomic scope" value="Eukaryota"/>
</dbReference>
<protein>
    <submittedName>
        <fullName evidence="3">FBA_2 domain-containing protein</fullName>
    </submittedName>
</protein>
<keyword evidence="2" id="KW-1185">Reference proteome</keyword>
<dbReference type="InterPro" id="IPR042317">
    <property type="entry name" value="She-1-like"/>
</dbReference>